<dbReference type="InterPro" id="IPR036872">
    <property type="entry name" value="CH_dom_sf"/>
</dbReference>
<feature type="coiled-coil region" evidence="3">
    <location>
        <begin position="541"/>
        <end position="826"/>
    </location>
</feature>
<dbReference type="SUPFAM" id="SSF47576">
    <property type="entry name" value="Calponin-homology domain, CH-domain"/>
    <property type="match status" value="1"/>
</dbReference>
<dbReference type="AlphaFoldDB" id="A0A1S3JP04"/>
<dbReference type="Pfam" id="PF00307">
    <property type="entry name" value="CH"/>
    <property type="match status" value="1"/>
</dbReference>
<feature type="coiled-coil region" evidence="3">
    <location>
        <begin position="270"/>
        <end position="297"/>
    </location>
</feature>
<feature type="compositionally biased region" description="Polar residues" evidence="4">
    <location>
        <begin position="969"/>
        <end position="985"/>
    </location>
</feature>
<dbReference type="SMART" id="SM00033">
    <property type="entry name" value="CH"/>
    <property type="match status" value="1"/>
</dbReference>
<dbReference type="PANTHER" id="PTHR23167">
    <property type="entry name" value="CALPONIN HOMOLOGY DOMAIN-CONTAINING PROTEIN DDB_G0272472-RELATED"/>
    <property type="match status" value="1"/>
</dbReference>
<dbReference type="RefSeq" id="XP_013412077.1">
    <property type="nucleotide sequence ID" value="XM_013556623.1"/>
</dbReference>
<evidence type="ECO:0000256" key="4">
    <source>
        <dbReference type="SAM" id="MobiDB-lite"/>
    </source>
</evidence>
<reference evidence="7" key="1">
    <citation type="submission" date="2025-08" db="UniProtKB">
        <authorList>
            <consortium name="RefSeq"/>
        </authorList>
    </citation>
    <scope>IDENTIFICATION</scope>
    <source>
        <tissue evidence="7">Gonads</tissue>
    </source>
</reference>
<sequence>MSTAVRKSLQAKPLYSQKASVLPVPRPAMKKTQQGSTKIPVQGKSPSSSKLPFEKSKSDLAATAVFKKPDKPPMSKNYLSKSHDNLAFTLRRRANTAPKPRPQSTLGIPKPEDYSKRFYMNKDTNKSPAPTTRIQKSRPTSGSTTSLRKAVSTQSIERTGLSTPTKNMEAKNGGLMKKSSSIQNIDKTPVVIKRAASSQTLSKERMGRNNRVSAPANVLAYNAELLANFEKEKRILESRISELIQITETRKAEIEKYKIETRRLKEKLPSQEVKEELDLLRNENRLLKDRLQELGISVEQITDTEKLSMLKKSHHVQKHLTVGSTPATSATNRTESSSAGHEEGPAGSSASEDKPQLGNSAVCCTGSIDNIAGSCAGESDTGLSVGELSCVTPDHGSCFSIAENANWETKSNKSSDVLSELSVACLQDRILQMEESHYSTNEELQATLQEFGDMQEAVNELSMENERLADEKAVLLESLCTQTEKLENCRIQIEHLKALLLTDIDNGDRSEREVQLVSLLKGAQEEREEMMLKQTELINSFHAVEGENREMEDIIKALRDKIHISEDKIESLQADKQEIEKQVLEQKERIENDQLEINRLKALVEHEKAKLVDLESSRNVEDKSELETLLQKLRQEKDKAETELAEVQDTLAHSQCEVSKLKETLTTLEEEYKVVKANQTKRVDELETQIQKVTTEKMELRQEADTLRDHIDQLSQDCDRYLESKKSYNATLSDLQQDLRESRLRCVELQKEIEEMQHQHEQEIEDWKQFQQDLQTAVVIANDIKTEAQEDGEKMRTENDVLRDQIKKLQNDFERYREEADRLKTQRTIENRSPGVISSNELKTRILSSADRELILLRQGRKPSDARGGNQSQSVKNLIRSIEDQVKTSSKSSSQNSSRRGSMDSLGPCSPANMGATSPKSETIKSPTGDLRRASVAVDTPFSHKTVFKKTPDSAKDVRLQRHSVTSLIYESSQQQTDDAKSSPSLAAPTARSEGETPKRSPAITSILTTTPRKNSIAGSPEVRDPLAALAKQMGGSKRNALLKWCQQKTLAHRGIDITNFSSSWNDGLAFCALLHSYMPDKIPYNELNSHDKRRNFTLAFKAAEKVGIPSTLSISEMAATERPDWMQVMAYVASIYKHFEFHG</sequence>
<dbReference type="FunCoup" id="A0A1S3JP04">
    <property type="interactions" value="745"/>
</dbReference>
<feature type="compositionally biased region" description="Polar residues" evidence="4">
    <location>
        <begin position="31"/>
        <end position="50"/>
    </location>
</feature>
<dbReference type="PANTHER" id="PTHR23167:SF69">
    <property type="entry name" value="FI18193P1"/>
    <property type="match status" value="1"/>
</dbReference>
<dbReference type="GeneID" id="106174880"/>
<evidence type="ECO:0000256" key="1">
    <source>
        <dbReference type="ARBA" id="ARBA00009452"/>
    </source>
</evidence>
<feature type="compositionally biased region" description="Polar residues" evidence="4">
    <location>
        <begin position="322"/>
        <end position="339"/>
    </location>
</feature>
<gene>
    <name evidence="7" type="primary">LOC106174880</name>
</gene>
<feature type="compositionally biased region" description="Polar residues" evidence="4">
    <location>
        <begin position="1003"/>
        <end position="1018"/>
    </location>
</feature>
<keyword evidence="6" id="KW-1185">Reference proteome</keyword>
<dbReference type="Gene3D" id="1.20.5.1160">
    <property type="entry name" value="Vasodilator-stimulated phosphoprotein"/>
    <property type="match status" value="1"/>
</dbReference>
<keyword evidence="2 3" id="KW-0175">Coiled coil</keyword>
<dbReference type="Proteomes" id="UP000085678">
    <property type="component" value="Unplaced"/>
</dbReference>
<dbReference type="STRING" id="7574.A0A1S3JP04"/>
<dbReference type="CDD" id="cd21199">
    <property type="entry name" value="CH_CYTS"/>
    <property type="match status" value="1"/>
</dbReference>
<name>A0A1S3JP04_LINAN</name>
<feature type="compositionally biased region" description="Polar residues" evidence="4">
    <location>
        <begin position="915"/>
        <end position="926"/>
    </location>
</feature>
<organism evidence="6 7">
    <name type="scientific">Lingula anatina</name>
    <name type="common">Brachiopod</name>
    <name type="synonym">Lingula unguis</name>
    <dbReference type="NCBI Taxonomy" id="7574"/>
    <lineage>
        <taxon>Eukaryota</taxon>
        <taxon>Metazoa</taxon>
        <taxon>Spiralia</taxon>
        <taxon>Lophotrochozoa</taxon>
        <taxon>Brachiopoda</taxon>
        <taxon>Linguliformea</taxon>
        <taxon>Lingulata</taxon>
        <taxon>Lingulida</taxon>
        <taxon>Linguloidea</taxon>
        <taxon>Lingulidae</taxon>
        <taxon>Lingula</taxon>
    </lineage>
</organism>
<feature type="coiled-coil region" evidence="3">
    <location>
        <begin position="451"/>
        <end position="478"/>
    </location>
</feature>
<evidence type="ECO:0000259" key="5">
    <source>
        <dbReference type="PROSITE" id="PS50021"/>
    </source>
</evidence>
<dbReference type="FunFam" id="1.10.418.10:FF:000020">
    <property type="entry name" value="Cytospin-A isoform 1"/>
    <property type="match status" value="1"/>
</dbReference>
<evidence type="ECO:0000256" key="2">
    <source>
        <dbReference type="ARBA" id="ARBA00023054"/>
    </source>
</evidence>
<dbReference type="InterPro" id="IPR001715">
    <property type="entry name" value="CH_dom"/>
</dbReference>
<feature type="compositionally biased region" description="Polar residues" evidence="4">
    <location>
        <begin position="126"/>
        <end position="166"/>
    </location>
</feature>
<proteinExistence type="inferred from homology"/>
<feature type="region of interest" description="Disordered" evidence="4">
    <location>
        <begin position="969"/>
        <end position="1021"/>
    </location>
</feature>
<evidence type="ECO:0000313" key="7">
    <source>
        <dbReference type="RefSeq" id="XP_013412077.1"/>
    </source>
</evidence>
<feature type="region of interest" description="Disordered" evidence="4">
    <location>
        <begin position="312"/>
        <end position="356"/>
    </location>
</feature>
<dbReference type="InterPro" id="IPR050540">
    <property type="entry name" value="F-actin_Monoox_Mical"/>
</dbReference>
<feature type="region of interest" description="Disordered" evidence="4">
    <location>
        <begin position="1"/>
        <end position="172"/>
    </location>
</feature>
<feature type="region of interest" description="Disordered" evidence="4">
    <location>
        <begin position="884"/>
        <end position="932"/>
    </location>
</feature>
<evidence type="ECO:0000256" key="3">
    <source>
        <dbReference type="SAM" id="Coils"/>
    </source>
</evidence>
<dbReference type="Gene3D" id="1.10.418.10">
    <property type="entry name" value="Calponin-like domain"/>
    <property type="match status" value="1"/>
</dbReference>
<dbReference type="PROSITE" id="PS50021">
    <property type="entry name" value="CH"/>
    <property type="match status" value="1"/>
</dbReference>
<accession>A0A1S3JP04</accession>
<dbReference type="OrthoDB" id="21607at2759"/>
<feature type="compositionally biased region" description="Low complexity" evidence="4">
    <location>
        <begin position="889"/>
        <end position="905"/>
    </location>
</feature>
<dbReference type="InParanoid" id="A0A1S3JP04"/>
<evidence type="ECO:0000313" key="6">
    <source>
        <dbReference type="Proteomes" id="UP000085678"/>
    </source>
</evidence>
<dbReference type="KEGG" id="lak:106174880"/>
<protein>
    <submittedName>
        <fullName evidence="7">Cytospin-A isoform X1</fullName>
    </submittedName>
</protein>
<comment type="similarity">
    <text evidence="1">Belongs to the cytospin-A family.</text>
</comment>
<feature type="domain" description="Calponin-homology (CH)" evidence="5">
    <location>
        <begin position="1036"/>
        <end position="1141"/>
    </location>
</feature>